<keyword evidence="9" id="KW-1185">Reference proteome</keyword>
<dbReference type="PANTHER" id="PTHR10994:SF62">
    <property type="entry name" value="RETICULON-LIKE PROTEIN B8"/>
    <property type="match status" value="1"/>
</dbReference>
<feature type="transmembrane region" description="Helical" evidence="6">
    <location>
        <begin position="202"/>
        <end position="233"/>
    </location>
</feature>
<keyword evidence="3 6" id="KW-0256">Endoplasmic reticulum</keyword>
<dbReference type="Pfam" id="PF02453">
    <property type="entry name" value="Reticulon"/>
    <property type="match status" value="2"/>
</dbReference>
<dbReference type="PROSITE" id="PS50845">
    <property type="entry name" value="RETICULON"/>
    <property type="match status" value="1"/>
</dbReference>
<reference evidence="8" key="1">
    <citation type="submission" date="2022-11" db="EMBL/GenBank/DDBJ databases">
        <authorList>
            <person name="Hyden B.L."/>
            <person name="Feng K."/>
            <person name="Yates T."/>
            <person name="Jawdy S."/>
            <person name="Smart L.B."/>
            <person name="Muchero W."/>
        </authorList>
    </citation>
    <scope>NUCLEOTIDE SEQUENCE</scope>
    <source>
        <tissue evidence="8">Shoot tip</tissue>
    </source>
</reference>
<evidence type="ECO:0000259" key="7">
    <source>
        <dbReference type="PROSITE" id="PS50845"/>
    </source>
</evidence>
<keyword evidence="5 6" id="KW-0472">Membrane</keyword>
<comment type="caution">
    <text evidence="8">The sequence shown here is derived from an EMBL/GenBank/DDBJ whole genome shotgun (WGS) entry which is preliminary data.</text>
</comment>
<gene>
    <name evidence="8" type="ORF">OIU74_010222</name>
</gene>
<evidence type="ECO:0000256" key="2">
    <source>
        <dbReference type="ARBA" id="ARBA00022692"/>
    </source>
</evidence>
<evidence type="ECO:0000256" key="1">
    <source>
        <dbReference type="ARBA" id="ARBA00004477"/>
    </source>
</evidence>
<keyword evidence="2 6" id="KW-0812">Transmembrane</keyword>
<evidence type="ECO:0000313" key="9">
    <source>
        <dbReference type="Proteomes" id="UP001151752"/>
    </source>
</evidence>
<sequence>MPEKITAEDLISNLVETIAENVPKKKSVSFFEEEEGSVTSRINRLFGRQKSVHHLLGGGKSADVLLWTNKKISAGVLTGATAIWVLFEWLNYHFLSLICFVLALGMLAQFIWINASGLFKRSPSQVPRLVLPDDIFVSFGRSVGAEVNRALQFLQDLSCGGNLKQFLVYHARVLSSNGGNAFIFLQISGQIMEEMLCVLKDLAVVSLWVAAIIGSWCNFLTVMYIGFVAAHILPVLYERYEDEVDDFMYKAFGQLQNNYQKFDAGVLSKIPKGKLQGKKHE</sequence>
<evidence type="ECO:0000313" key="8">
    <source>
        <dbReference type="EMBL" id="KAJ6709073.1"/>
    </source>
</evidence>
<feature type="domain" description="Reticulon" evidence="7">
    <location>
        <begin position="61"/>
        <end position="281"/>
    </location>
</feature>
<proteinExistence type="predicted"/>
<evidence type="ECO:0000256" key="5">
    <source>
        <dbReference type="ARBA" id="ARBA00023136"/>
    </source>
</evidence>
<dbReference type="PANTHER" id="PTHR10994">
    <property type="entry name" value="RETICULON"/>
    <property type="match status" value="1"/>
</dbReference>
<evidence type="ECO:0000256" key="6">
    <source>
        <dbReference type="RuleBase" id="RU363132"/>
    </source>
</evidence>
<name>A0A9Q0QLS5_9ROSI</name>
<dbReference type="InterPro" id="IPR003388">
    <property type="entry name" value="Reticulon"/>
</dbReference>
<evidence type="ECO:0000256" key="4">
    <source>
        <dbReference type="ARBA" id="ARBA00022989"/>
    </source>
</evidence>
<feature type="transmembrane region" description="Helical" evidence="6">
    <location>
        <begin position="94"/>
        <end position="113"/>
    </location>
</feature>
<dbReference type="GO" id="GO:0009617">
    <property type="term" value="P:response to bacterium"/>
    <property type="evidence" value="ECO:0007669"/>
    <property type="project" value="InterPro"/>
</dbReference>
<dbReference type="EMBL" id="JAPFFM010000015">
    <property type="protein sequence ID" value="KAJ6709073.1"/>
    <property type="molecule type" value="Genomic_DNA"/>
</dbReference>
<protein>
    <recommendedName>
        <fullName evidence="6">Reticulon-like protein</fullName>
    </recommendedName>
</protein>
<dbReference type="GO" id="GO:0005789">
    <property type="term" value="C:endoplasmic reticulum membrane"/>
    <property type="evidence" value="ECO:0007669"/>
    <property type="project" value="UniProtKB-SubCell"/>
</dbReference>
<keyword evidence="4 6" id="KW-1133">Transmembrane helix</keyword>
<organism evidence="8 9">
    <name type="scientific">Salix koriyanagi</name>
    <dbReference type="NCBI Taxonomy" id="2511006"/>
    <lineage>
        <taxon>Eukaryota</taxon>
        <taxon>Viridiplantae</taxon>
        <taxon>Streptophyta</taxon>
        <taxon>Embryophyta</taxon>
        <taxon>Tracheophyta</taxon>
        <taxon>Spermatophyta</taxon>
        <taxon>Magnoliopsida</taxon>
        <taxon>eudicotyledons</taxon>
        <taxon>Gunneridae</taxon>
        <taxon>Pentapetalae</taxon>
        <taxon>rosids</taxon>
        <taxon>fabids</taxon>
        <taxon>Malpighiales</taxon>
        <taxon>Salicaceae</taxon>
        <taxon>Saliceae</taxon>
        <taxon>Salix</taxon>
    </lineage>
</organism>
<dbReference type="InterPro" id="IPR045064">
    <property type="entry name" value="Reticulon-like"/>
</dbReference>
<evidence type="ECO:0000256" key="3">
    <source>
        <dbReference type="ARBA" id="ARBA00022824"/>
    </source>
</evidence>
<comment type="subcellular location">
    <subcellularLocation>
        <location evidence="1 6">Endoplasmic reticulum membrane</location>
        <topology evidence="1 6">Multi-pass membrane protein</topology>
    </subcellularLocation>
</comment>
<dbReference type="Proteomes" id="UP001151752">
    <property type="component" value="Chromosome 2"/>
</dbReference>
<reference evidence="8" key="2">
    <citation type="journal article" date="2023" name="Int. J. Mol. Sci.">
        <title>De Novo Assembly and Annotation of 11 Diverse Shrub Willow (Salix) Genomes Reveals Novel Gene Organization in Sex-Linked Regions.</title>
        <authorList>
            <person name="Hyden B."/>
            <person name="Feng K."/>
            <person name="Yates T.B."/>
            <person name="Jawdy S."/>
            <person name="Cereghino C."/>
            <person name="Smart L.B."/>
            <person name="Muchero W."/>
        </authorList>
    </citation>
    <scope>NUCLEOTIDE SEQUENCE</scope>
    <source>
        <tissue evidence="8">Shoot tip</tissue>
    </source>
</reference>
<dbReference type="AlphaFoldDB" id="A0A9Q0QLS5"/>
<accession>A0A9Q0QLS5</accession>